<sequence length="147" mass="17538">MVWKFNLQRQFIYFFFHKSIDFYNKDGDDQTGEYQKQRFSLPSFSDISLDSTLSKACSTMEIKMREEENSNHNQQNEKRFYCPYKSCKFTTDTKANLYKHIRYYSDHNPTLPKLCGSNRNKKYVFTTPQGKALLFDEKSRDTLNLGE</sequence>
<protein>
    <submittedName>
        <fullName evidence="1">Uncharacterized protein</fullName>
    </submittedName>
</protein>
<evidence type="ECO:0000313" key="1">
    <source>
        <dbReference type="EMBL" id="KAI9247169.1"/>
    </source>
</evidence>
<proteinExistence type="predicted"/>
<keyword evidence="2" id="KW-1185">Reference proteome</keyword>
<reference evidence="1" key="1">
    <citation type="journal article" date="2022" name="IScience">
        <title>Evolution of zygomycete secretomes and the origins of terrestrial fungal ecologies.</title>
        <authorList>
            <person name="Chang Y."/>
            <person name="Wang Y."/>
            <person name="Mondo S."/>
            <person name="Ahrendt S."/>
            <person name="Andreopoulos W."/>
            <person name="Barry K."/>
            <person name="Beard J."/>
            <person name="Benny G.L."/>
            <person name="Blankenship S."/>
            <person name="Bonito G."/>
            <person name="Cuomo C."/>
            <person name="Desiro A."/>
            <person name="Gervers K.A."/>
            <person name="Hundley H."/>
            <person name="Kuo A."/>
            <person name="LaButti K."/>
            <person name="Lang B.F."/>
            <person name="Lipzen A."/>
            <person name="O'Donnell K."/>
            <person name="Pangilinan J."/>
            <person name="Reynolds N."/>
            <person name="Sandor L."/>
            <person name="Smith M.E."/>
            <person name="Tsang A."/>
            <person name="Grigoriev I.V."/>
            <person name="Stajich J.E."/>
            <person name="Spatafora J.W."/>
        </authorList>
    </citation>
    <scope>NUCLEOTIDE SEQUENCE</scope>
    <source>
        <strain evidence="1">RSA 2281</strain>
    </source>
</reference>
<comment type="caution">
    <text evidence="1">The sequence shown here is derived from an EMBL/GenBank/DDBJ whole genome shotgun (WGS) entry which is preliminary data.</text>
</comment>
<accession>A0AAD5JYS7</accession>
<dbReference type="Proteomes" id="UP001209540">
    <property type="component" value="Unassembled WGS sequence"/>
</dbReference>
<gene>
    <name evidence="1" type="ORF">BDA99DRAFT_257901</name>
</gene>
<reference evidence="1" key="2">
    <citation type="submission" date="2023-02" db="EMBL/GenBank/DDBJ databases">
        <authorList>
            <consortium name="DOE Joint Genome Institute"/>
            <person name="Mondo S.J."/>
            <person name="Chang Y."/>
            <person name="Wang Y."/>
            <person name="Ahrendt S."/>
            <person name="Andreopoulos W."/>
            <person name="Barry K."/>
            <person name="Beard J."/>
            <person name="Benny G.L."/>
            <person name="Blankenship S."/>
            <person name="Bonito G."/>
            <person name="Cuomo C."/>
            <person name="Desiro A."/>
            <person name="Gervers K.A."/>
            <person name="Hundley H."/>
            <person name="Kuo A."/>
            <person name="LaButti K."/>
            <person name="Lang B.F."/>
            <person name="Lipzen A."/>
            <person name="O'Donnell K."/>
            <person name="Pangilinan J."/>
            <person name="Reynolds N."/>
            <person name="Sandor L."/>
            <person name="Smith M.W."/>
            <person name="Tsang A."/>
            <person name="Grigoriev I.V."/>
            <person name="Stajich J.E."/>
            <person name="Spatafora J.W."/>
        </authorList>
    </citation>
    <scope>NUCLEOTIDE SEQUENCE</scope>
    <source>
        <strain evidence="1">RSA 2281</strain>
    </source>
</reference>
<dbReference type="AlphaFoldDB" id="A0AAD5JYS7"/>
<dbReference type="EMBL" id="JAIXMP010000043">
    <property type="protein sequence ID" value="KAI9247169.1"/>
    <property type="molecule type" value="Genomic_DNA"/>
</dbReference>
<name>A0AAD5JYS7_9FUNG</name>
<organism evidence="1 2">
    <name type="scientific">Phascolomyces articulosus</name>
    <dbReference type="NCBI Taxonomy" id="60185"/>
    <lineage>
        <taxon>Eukaryota</taxon>
        <taxon>Fungi</taxon>
        <taxon>Fungi incertae sedis</taxon>
        <taxon>Mucoromycota</taxon>
        <taxon>Mucoromycotina</taxon>
        <taxon>Mucoromycetes</taxon>
        <taxon>Mucorales</taxon>
        <taxon>Lichtheimiaceae</taxon>
        <taxon>Phascolomyces</taxon>
    </lineage>
</organism>
<evidence type="ECO:0000313" key="2">
    <source>
        <dbReference type="Proteomes" id="UP001209540"/>
    </source>
</evidence>